<sequence length="208" mass="21276">MAAVLITPETGAAPPPGIAPATFRAALTEDTHDVVADLERCTPAVAAWAGNQEEADRLAAAAADLTWPGTPVLALSGGTPLARALTALAEYGARQAAVIPADTPDLPKLLVGKLFRALGGADAAICPAAGGGLAALAARLPTPDWLHGADLDAPDAAAHLTGARPHRRDLSVTPGWHRIRTPADLARLDPGLEGWEATRSLLTCGRPR</sequence>
<proteinExistence type="predicted"/>
<dbReference type="Pfam" id="PF09837">
    <property type="entry name" value="DUF2064"/>
    <property type="match status" value="1"/>
</dbReference>
<dbReference type="Gene3D" id="3.90.550.10">
    <property type="entry name" value="Spore Coat Polysaccharide Biosynthesis Protein SpsA, Chain A"/>
    <property type="match status" value="1"/>
</dbReference>
<gene>
    <name evidence="1" type="ORF">HNR23_003307</name>
</gene>
<dbReference type="InterPro" id="IPR018641">
    <property type="entry name" value="Trfase_1_rSAM/seldom-assoc"/>
</dbReference>
<accession>A0A7W9YJE2</accession>
<dbReference type="InterPro" id="IPR029044">
    <property type="entry name" value="Nucleotide-diphossugar_trans"/>
</dbReference>
<dbReference type="GO" id="GO:0016740">
    <property type="term" value="F:transferase activity"/>
    <property type="evidence" value="ECO:0007669"/>
    <property type="project" value="UniProtKB-KW"/>
</dbReference>
<evidence type="ECO:0000313" key="2">
    <source>
        <dbReference type="Proteomes" id="UP000546642"/>
    </source>
</evidence>
<protein>
    <submittedName>
        <fullName evidence="1">Glycosyltransferase A (GT-A) superfamily protein (DUF2064 family)</fullName>
    </submittedName>
</protein>
<reference evidence="1 2" key="1">
    <citation type="submission" date="2020-08" db="EMBL/GenBank/DDBJ databases">
        <title>Sequencing the genomes of 1000 actinobacteria strains.</title>
        <authorList>
            <person name="Klenk H.-P."/>
        </authorList>
    </citation>
    <scope>NUCLEOTIDE SEQUENCE [LARGE SCALE GENOMIC DNA]</scope>
    <source>
        <strain evidence="1 2">DSM 46659</strain>
    </source>
</reference>
<keyword evidence="2" id="KW-1185">Reference proteome</keyword>
<comment type="caution">
    <text evidence="1">The sequence shown here is derived from an EMBL/GenBank/DDBJ whole genome shotgun (WGS) entry which is preliminary data.</text>
</comment>
<dbReference type="SUPFAM" id="SSF53448">
    <property type="entry name" value="Nucleotide-diphospho-sugar transferases"/>
    <property type="match status" value="1"/>
</dbReference>
<evidence type="ECO:0000313" key="1">
    <source>
        <dbReference type="EMBL" id="MBB6173247.1"/>
    </source>
</evidence>
<organism evidence="1 2">
    <name type="scientific">Nocardiopsis mwathae</name>
    <dbReference type="NCBI Taxonomy" id="1472723"/>
    <lineage>
        <taxon>Bacteria</taxon>
        <taxon>Bacillati</taxon>
        <taxon>Actinomycetota</taxon>
        <taxon>Actinomycetes</taxon>
        <taxon>Streptosporangiales</taxon>
        <taxon>Nocardiopsidaceae</taxon>
        <taxon>Nocardiopsis</taxon>
    </lineage>
</organism>
<dbReference type="PANTHER" id="PTHR36529:SF1">
    <property type="entry name" value="GLYCOSYLTRANSFERASE"/>
    <property type="match status" value="1"/>
</dbReference>
<keyword evidence="1" id="KW-0808">Transferase</keyword>
<dbReference type="AlphaFoldDB" id="A0A7W9YJE2"/>
<dbReference type="EMBL" id="JACHDS010000001">
    <property type="protein sequence ID" value="MBB6173247.1"/>
    <property type="molecule type" value="Genomic_DNA"/>
</dbReference>
<dbReference type="Proteomes" id="UP000546642">
    <property type="component" value="Unassembled WGS sequence"/>
</dbReference>
<dbReference type="PANTHER" id="PTHR36529">
    <property type="entry name" value="SLL1095 PROTEIN"/>
    <property type="match status" value="1"/>
</dbReference>
<name>A0A7W9YJE2_9ACTN</name>
<dbReference type="RefSeq" id="WP_184076524.1">
    <property type="nucleotide sequence ID" value="NZ_JACHDS010000001.1"/>
</dbReference>